<keyword evidence="2" id="KW-1185">Reference proteome</keyword>
<gene>
    <name evidence="1" type="ORF">MPIPNATIZW_LOCUS16518</name>
</gene>
<dbReference type="Proteomes" id="UP001314169">
    <property type="component" value="Chromosome 8"/>
</dbReference>
<dbReference type="EMBL" id="OY882865">
    <property type="protein sequence ID" value="CAK6448212.1"/>
    <property type="molecule type" value="Genomic_DNA"/>
</dbReference>
<reference evidence="1" key="1">
    <citation type="submission" date="2023-12" db="EMBL/GenBank/DDBJ databases">
        <authorList>
            <person name="Brown T."/>
        </authorList>
    </citation>
    <scope>NUCLEOTIDE SEQUENCE</scope>
</reference>
<proteinExistence type="predicted"/>
<organism evidence="1 2">
    <name type="scientific">Pipistrellus nathusii</name>
    <name type="common">Nathusius' pipistrelle</name>
    <dbReference type="NCBI Taxonomy" id="59473"/>
    <lineage>
        <taxon>Eukaryota</taxon>
        <taxon>Metazoa</taxon>
        <taxon>Chordata</taxon>
        <taxon>Craniata</taxon>
        <taxon>Vertebrata</taxon>
        <taxon>Euteleostomi</taxon>
        <taxon>Mammalia</taxon>
        <taxon>Eutheria</taxon>
        <taxon>Laurasiatheria</taxon>
        <taxon>Chiroptera</taxon>
        <taxon>Yangochiroptera</taxon>
        <taxon>Vespertilionidae</taxon>
        <taxon>Pipistrellus</taxon>
    </lineage>
</organism>
<sequence>MAVVKEHMCHCAFQESHINVSLSVASNEPISDDVPVKRGLKPFRCQPWLCFLCPFINHCPLYAGVSEVSLGERWVRDRFAETILSYGASFQTTVRLSAQTTSHGLCSIGWARRESELG</sequence>
<accession>A0ABP0AI87</accession>
<name>A0ABP0AI87_PIPNA</name>
<evidence type="ECO:0000313" key="1">
    <source>
        <dbReference type="EMBL" id="CAK6448212.1"/>
    </source>
</evidence>
<protein>
    <submittedName>
        <fullName evidence="1">Uncharacterized protein</fullName>
    </submittedName>
</protein>
<evidence type="ECO:0000313" key="2">
    <source>
        <dbReference type="Proteomes" id="UP001314169"/>
    </source>
</evidence>